<feature type="transmembrane region" description="Helical" evidence="1">
    <location>
        <begin position="129"/>
        <end position="146"/>
    </location>
</feature>
<dbReference type="EMBL" id="DSKA01000194">
    <property type="protein sequence ID" value="HEE18429.1"/>
    <property type="molecule type" value="Genomic_DNA"/>
</dbReference>
<dbReference type="InterPro" id="IPR052724">
    <property type="entry name" value="GT117_domain-containing"/>
</dbReference>
<dbReference type="PANTHER" id="PTHR16214:SF3">
    <property type="entry name" value="TRANSMEMBRANE PROTEIN 260"/>
    <property type="match status" value="1"/>
</dbReference>
<sequence>MTSPRNNQNIPHLLYLLTVPVASLLLYFHTKLPAVGLIDSGELAAGCYLLNILHPTGYPLYTILGRLFSLLPFSSVVHRLTYLSICCSSAGIIFFLLICLREKITPVVAIVVASLLAISPPLWNVSTDVEIYSLTFLLSFLLWFLAENVENTPYLLALSYFAGLTLTNHLTGLWTVAGIITTIFLSRHRKIIRLLTPLLLLFILGLSPYLFLILRARTQPLLAWGNPVNFEQFWWHISGRQYRVWMFASSLGAVTHNAGRGLTLIAQTFGYILIPIVFYGIIILFKKKRPLATGLTITVTLCFLYAVNYGIPDIAAYYLPAIAALSIFASAGLDALFHHFGKICHIVCVIPIAMLLTNYPVQNQNQNWVAYDQAVNTLESADTGAIIITDWWDVYAPSFYLQEIEKIRTDICIIDKELVRRSWYFNYLEKKYPWLISNSQHEVDEFLFHLRRFEHGQPYDPSAIQASYIKLLRSFLVNNPGRSTYITFPATSSPDAQQLVKGFYVLPQGILFRLQDDSLLPEFDYHRLRVRIPRYGLNERTRLNLARYQIFVQERLRLLENNSRYDEAHALKEWYRQQFVNFL</sequence>
<feature type="transmembrane region" description="Helical" evidence="1">
    <location>
        <begin position="80"/>
        <end position="98"/>
    </location>
</feature>
<organism evidence="3">
    <name type="scientific">candidate division WOR-3 bacterium</name>
    <dbReference type="NCBI Taxonomy" id="2052148"/>
    <lineage>
        <taxon>Bacteria</taxon>
        <taxon>Bacteria division WOR-3</taxon>
    </lineage>
</organism>
<keyword evidence="1" id="KW-1133">Transmembrane helix</keyword>
<accession>A0A7C1WW96</accession>
<feature type="transmembrane region" description="Helical" evidence="1">
    <location>
        <begin position="158"/>
        <end position="185"/>
    </location>
</feature>
<reference evidence="3" key="1">
    <citation type="journal article" date="2020" name="mSystems">
        <title>Genome- and Community-Level Interaction Insights into Carbon Utilization and Element Cycling Functions of Hydrothermarchaeota in Hydrothermal Sediment.</title>
        <authorList>
            <person name="Zhou Z."/>
            <person name="Liu Y."/>
            <person name="Xu W."/>
            <person name="Pan J."/>
            <person name="Luo Z.H."/>
            <person name="Li M."/>
        </authorList>
    </citation>
    <scope>NUCLEOTIDE SEQUENCE [LARGE SCALE GENOMIC DNA]</scope>
    <source>
        <strain evidence="3">SpSt-236</strain>
        <strain evidence="2">SpSt-265</strain>
    </source>
</reference>
<dbReference type="PANTHER" id="PTHR16214">
    <property type="entry name" value="TRANSMEMBRANE PROTEIN 260"/>
    <property type="match status" value="1"/>
</dbReference>
<dbReference type="EMBL" id="DSLG01000002">
    <property type="protein sequence ID" value="HEA86690.1"/>
    <property type="molecule type" value="Genomic_DNA"/>
</dbReference>
<keyword evidence="1" id="KW-0472">Membrane</keyword>
<feature type="transmembrane region" description="Helical" evidence="1">
    <location>
        <begin position="292"/>
        <end position="311"/>
    </location>
</feature>
<dbReference type="InterPro" id="IPR021280">
    <property type="entry name" value="TMEM260-like"/>
</dbReference>
<comment type="caution">
    <text evidence="3">The sequence shown here is derived from an EMBL/GenBank/DDBJ whole genome shotgun (WGS) entry which is preliminary data.</text>
</comment>
<keyword evidence="1" id="KW-0812">Transmembrane</keyword>
<proteinExistence type="predicted"/>
<feature type="transmembrane region" description="Helical" evidence="1">
    <location>
        <begin position="104"/>
        <end position="122"/>
    </location>
</feature>
<name>A0A7C1WW96_UNCW3</name>
<feature type="transmembrane region" description="Helical" evidence="1">
    <location>
        <begin position="264"/>
        <end position="285"/>
    </location>
</feature>
<feature type="transmembrane region" description="Helical" evidence="1">
    <location>
        <begin position="192"/>
        <end position="214"/>
    </location>
</feature>
<evidence type="ECO:0000313" key="2">
    <source>
        <dbReference type="EMBL" id="HEA86690.1"/>
    </source>
</evidence>
<gene>
    <name evidence="3" type="ORF">ENP62_02620</name>
    <name evidence="2" type="ORF">ENP94_01605</name>
</gene>
<protein>
    <submittedName>
        <fullName evidence="3">DUF2723 domain-containing protein</fullName>
    </submittedName>
</protein>
<evidence type="ECO:0000256" key="1">
    <source>
        <dbReference type="SAM" id="Phobius"/>
    </source>
</evidence>
<feature type="transmembrane region" description="Helical" evidence="1">
    <location>
        <begin position="317"/>
        <end position="336"/>
    </location>
</feature>
<evidence type="ECO:0000313" key="3">
    <source>
        <dbReference type="EMBL" id="HEE18429.1"/>
    </source>
</evidence>
<dbReference type="AlphaFoldDB" id="A0A7C1WW96"/>
<dbReference type="Pfam" id="PF11028">
    <property type="entry name" value="TMEM260-like"/>
    <property type="match status" value="1"/>
</dbReference>
<feature type="transmembrane region" description="Helical" evidence="1">
    <location>
        <begin position="12"/>
        <end position="28"/>
    </location>
</feature>